<gene>
    <name evidence="1" type="ORF">E0485_13650</name>
</gene>
<sequence>MSDTKGDIMANLDPQLMRTFRNRCMNPLYFGRVYGILSSHQYDDLKDYGKCCGMINRLSDCLGVPVTPDQRENAVQWLMNCCIDPQNRCHRRQMWRLLHRGI</sequence>
<evidence type="ECO:0000313" key="1">
    <source>
        <dbReference type="EMBL" id="TCZ76630.1"/>
    </source>
</evidence>
<comment type="caution">
    <text evidence="1">The sequence shown here is derived from an EMBL/GenBank/DDBJ whole genome shotgun (WGS) entry which is preliminary data.</text>
</comment>
<dbReference type="EMBL" id="SKFG01000012">
    <property type="protein sequence ID" value="TCZ76630.1"/>
    <property type="molecule type" value="Genomic_DNA"/>
</dbReference>
<dbReference type="AlphaFoldDB" id="A0A4R4ECC9"/>
<keyword evidence="2" id="KW-1185">Reference proteome</keyword>
<evidence type="ECO:0000313" key="2">
    <source>
        <dbReference type="Proteomes" id="UP000295418"/>
    </source>
</evidence>
<name>A0A4R4ECC9_9BACL</name>
<reference evidence="1 2" key="1">
    <citation type="submission" date="2019-03" db="EMBL/GenBank/DDBJ databases">
        <authorList>
            <person name="Kim M.K.M."/>
        </authorList>
    </citation>
    <scope>NUCLEOTIDE SEQUENCE [LARGE SCALE GENOMIC DNA]</scope>
    <source>
        <strain evidence="1 2">18JY21-1</strain>
    </source>
</reference>
<accession>A0A4R4ECC9</accession>
<dbReference type="Proteomes" id="UP000295418">
    <property type="component" value="Unassembled WGS sequence"/>
</dbReference>
<protein>
    <submittedName>
        <fullName evidence="1">Uncharacterized protein</fullName>
    </submittedName>
</protein>
<organism evidence="1 2">
    <name type="scientific">Paenibacillus albiflavus</name>
    <dbReference type="NCBI Taxonomy" id="2545760"/>
    <lineage>
        <taxon>Bacteria</taxon>
        <taxon>Bacillati</taxon>
        <taxon>Bacillota</taxon>
        <taxon>Bacilli</taxon>
        <taxon>Bacillales</taxon>
        <taxon>Paenibacillaceae</taxon>
        <taxon>Paenibacillus</taxon>
    </lineage>
</organism>
<proteinExistence type="predicted"/>